<evidence type="ECO:0000313" key="3">
    <source>
        <dbReference type="Proteomes" id="UP001243989"/>
    </source>
</evidence>
<keyword evidence="3" id="KW-1185">Reference proteome</keyword>
<dbReference type="AlphaFoldDB" id="A0AAJ0A140"/>
<comment type="caution">
    <text evidence="2">The sequence shown here is derived from an EMBL/GenBank/DDBJ whole genome shotgun (WGS) entry which is preliminary data.</text>
</comment>
<evidence type="ECO:0000313" key="2">
    <source>
        <dbReference type="EMBL" id="KAK1654530.1"/>
    </source>
</evidence>
<keyword evidence="1" id="KW-1133">Transmembrane helix</keyword>
<accession>A0AAJ0A140</accession>
<organism evidence="2 3">
    <name type="scientific">Colletotrichum phormii</name>
    <dbReference type="NCBI Taxonomy" id="359342"/>
    <lineage>
        <taxon>Eukaryota</taxon>
        <taxon>Fungi</taxon>
        <taxon>Dikarya</taxon>
        <taxon>Ascomycota</taxon>
        <taxon>Pezizomycotina</taxon>
        <taxon>Sordariomycetes</taxon>
        <taxon>Hypocreomycetidae</taxon>
        <taxon>Glomerellales</taxon>
        <taxon>Glomerellaceae</taxon>
        <taxon>Colletotrichum</taxon>
        <taxon>Colletotrichum acutatum species complex</taxon>
    </lineage>
</organism>
<evidence type="ECO:0000256" key="1">
    <source>
        <dbReference type="SAM" id="Phobius"/>
    </source>
</evidence>
<reference evidence="2" key="1">
    <citation type="submission" date="2021-06" db="EMBL/GenBank/DDBJ databases">
        <title>Comparative genomics, transcriptomics and evolutionary studies reveal genomic signatures of adaptation to plant cell wall in hemibiotrophic fungi.</title>
        <authorList>
            <consortium name="DOE Joint Genome Institute"/>
            <person name="Baroncelli R."/>
            <person name="Diaz J.F."/>
            <person name="Benocci T."/>
            <person name="Peng M."/>
            <person name="Battaglia E."/>
            <person name="Haridas S."/>
            <person name="Andreopoulos W."/>
            <person name="Labutti K."/>
            <person name="Pangilinan J."/>
            <person name="Floch G.L."/>
            <person name="Makela M.R."/>
            <person name="Henrissat B."/>
            <person name="Grigoriev I.V."/>
            <person name="Crouch J.A."/>
            <person name="De Vries R.P."/>
            <person name="Sukno S.A."/>
            <person name="Thon M.R."/>
        </authorList>
    </citation>
    <scope>NUCLEOTIDE SEQUENCE</scope>
    <source>
        <strain evidence="2">CBS 102054</strain>
    </source>
</reference>
<name>A0AAJ0A140_9PEZI</name>
<proteinExistence type="predicted"/>
<dbReference type="GeneID" id="85474351"/>
<feature type="transmembrane region" description="Helical" evidence="1">
    <location>
        <begin position="34"/>
        <end position="54"/>
    </location>
</feature>
<dbReference type="Proteomes" id="UP001243989">
    <property type="component" value="Unassembled WGS sequence"/>
</dbReference>
<sequence length="64" mass="6698">MECECQVSHTLAALGYGCHIASTMFPLPVPGPPLSRLGSGIIAVASPTALWSLLMPGYARCHSE</sequence>
<dbReference type="EMBL" id="JAHMHQ010000002">
    <property type="protein sequence ID" value="KAK1654530.1"/>
    <property type="molecule type" value="Genomic_DNA"/>
</dbReference>
<gene>
    <name evidence="2" type="ORF">BDP81DRAFT_415943</name>
</gene>
<keyword evidence="1" id="KW-0472">Membrane</keyword>
<keyword evidence="1" id="KW-0812">Transmembrane</keyword>
<protein>
    <submittedName>
        <fullName evidence="2">Uncharacterized protein</fullName>
    </submittedName>
</protein>
<dbReference type="RefSeq" id="XP_060450574.1">
    <property type="nucleotide sequence ID" value="XM_060589489.1"/>
</dbReference>